<proteinExistence type="predicted"/>
<protein>
    <submittedName>
        <fullName evidence="1">Uncharacterized protein</fullName>
    </submittedName>
</protein>
<dbReference type="AlphaFoldDB" id="A0AAV7HPL3"/>
<accession>A0AAV7HPL3</accession>
<reference evidence="1 2" key="1">
    <citation type="journal article" date="2021" name="Hortic Res">
        <title>Chromosome-scale assembly of the Dendrobium chrysotoxum genome enhances the understanding of orchid evolution.</title>
        <authorList>
            <person name="Zhang Y."/>
            <person name="Zhang G.Q."/>
            <person name="Zhang D."/>
            <person name="Liu X.D."/>
            <person name="Xu X.Y."/>
            <person name="Sun W.H."/>
            <person name="Yu X."/>
            <person name="Zhu X."/>
            <person name="Wang Z.W."/>
            <person name="Zhao X."/>
            <person name="Zhong W.Y."/>
            <person name="Chen H."/>
            <person name="Yin W.L."/>
            <person name="Huang T."/>
            <person name="Niu S.C."/>
            <person name="Liu Z.J."/>
        </authorList>
    </citation>
    <scope>NUCLEOTIDE SEQUENCE [LARGE SCALE GENOMIC DNA]</scope>
    <source>
        <strain evidence="1">Lindl</strain>
    </source>
</reference>
<name>A0AAV7HPL3_DENCH</name>
<evidence type="ECO:0000313" key="2">
    <source>
        <dbReference type="Proteomes" id="UP000775213"/>
    </source>
</evidence>
<evidence type="ECO:0000313" key="1">
    <source>
        <dbReference type="EMBL" id="KAH0470008.1"/>
    </source>
</evidence>
<sequence>MAPPPRFHELFEKERNVSSTNGSNGSKYKLYDQMIFSSISNQRSKFAKVRIYCPLTEVWLVNTKEAAHELLLFFALLASTVLLLISEQLDIIIEFVIESLPLLKVQDGPDLVLNGCWACRTKKVKHSMFRHPDTQNGGIEMLLNELAPNPVMLALLRCCANSTFLLAELIKFTFNARTSENDEGCENGEVFKRRRGCDCKRRLRLRRRRLRDGCEDEG</sequence>
<gene>
    <name evidence="1" type="ORF">IEQ34_001566</name>
</gene>
<keyword evidence="2" id="KW-1185">Reference proteome</keyword>
<dbReference type="EMBL" id="JAGFBR010000002">
    <property type="protein sequence ID" value="KAH0470008.1"/>
    <property type="molecule type" value="Genomic_DNA"/>
</dbReference>
<dbReference type="Proteomes" id="UP000775213">
    <property type="component" value="Unassembled WGS sequence"/>
</dbReference>
<comment type="caution">
    <text evidence="1">The sequence shown here is derived from an EMBL/GenBank/DDBJ whole genome shotgun (WGS) entry which is preliminary data.</text>
</comment>
<organism evidence="1 2">
    <name type="scientific">Dendrobium chrysotoxum</name>
    <name type="common">Orchid</name>
    <dbReference type="NCBI Taxonomy" id="161865"/>
    <lineage>
        <taxon>Eukaryota</taxon>
        <taxon>Viridiplantae</taxon>
        <taxon>Streptophyta</taxon>
        <taxon>Embryophyta</taxon>
        <taxon>Tracheophyta</taxon>
        <taxon>Spermatophyta</taxon>
        <taxon>Magnoliopsida</taxon>
        <taxon>Liliopsida</taxon>
        <taxon>Asparagales</taxon>
        <taxon>Orchidaceae</taxon>
        <taxon>Epidendroideae</taxon>
        <taxon>Malaxideae</taxon>
        <taxon>Dendrobiinae</taxon>
        <taxon>Dendrobium</taxon>
    </lineage>
</organism>